<evidence type="ECO:0000313" key="1">
    <source>
        <dbReference type="EMBL" id="MBF1384809.1"/>
    </source>
</evidence>
<name>A0A930HMZ8_9BACT</name>
<reference evidence="1" key="1">
    <citation type="submission" date="2020-04" db="EMBL/GenBank/DDBJ databases">
        <title>Deep metagenomics examines the oral microbiome during advanced dental caries in children, revealing novel taxa and co-occurrences with host molecules.</title>
        <authorList>
            <person name="Baker J.L."/>
            <person name="Morton J.T."/>
            <person name="Dinis M."/>
            <person name="Alvarez R."/>
            <person name="Tran N.C."/>
            <person name="Knight R."/>
            <person name="Edlund A."/>
        </authorList>
    </citation>
    <scope>NUCLEOTIDE SEQUENCE</scope>
    <source>
        <strain evidence="1">JCVI_44_bin.5</strain>
    </source>
</reference>
<organism evidence="1 2">
    <name type="scientific">Prevotella aurantiaca</name>
    <dbReference type="NCBI Taxonomy" id="596085"/>
    <lineage>
        <taxon>Bacteria</taxon>
        <taxon>Pseudomonadati</taxon>
        <taxon>Bacteroidota</taxon>
        <taxon>Bacteroidia</taxon>
        <taxon>Bacteroidales</taxon>
        <taxon>Prevotellaceae</taxon>
        <taxon>Prevotella</taxon>
    </lineage>
</organism>
<dbReference type="AlphaFoldDB" id="A0A930HMZ8"/>
<dbReference type="Proteomes" id="UP000771736">
    <property type="component" value="Unassembled WGS sequence"/>
</dbReference>
<comment type="caution">
    <text evidence="1">The sequence shown here is derived from an EMBL/GenBank/DDBJ whole genome shotgun (WGS) entry which is preliminary data.</text>
</comment>
<accession>A0A930HMZ8</accession>
<evidence type="ECO:0000313" key="2">
    <source>
        <dbReference type="Proteomes" id="UP000771736"/>
    </source>
</evidence>
<protein>
    <submittedName>
        <fullName evidence="1">Uncharacterized protein</fullName>
    </submittedName>
</protein>
<gene>
    <name evidence="1" type="ORF">HXN26_08180</name>
</gene>
<sequence length="205" mass="23767">MATSKFLFQMMFALLPIEGMAQTTDEGIRHLQRMDSLKSYANAAVDSLKSLGVTEYMKYKYGSRQLSVVKGIKGECMSTHEMMMNALSVLCNQNRIYAQKLKATYNLTNIRIHTNTEIFFHHMIDTYLLTSFSSANKKLMQLIDSLKNREYISFNPMFEISHTCYIFWHKGYLAIVFVPNSFTFSQKINDKIVSTTKEVLDHYNE</sequence>
<dbReference type="EMBL" id="JABZSJ010000046">
    <property type="protein sequence ID" value="MBF1384809.1"/>
    <property type="molecule type" value="Genomic_DNA"/>
</dbReference>
<proteinExistence type="predicted"/>
<dbReference type="RefSeq" id="WP_273160552.1">
    <property type="nucleotide sequence ID" value="NZ_JABZSJ010000046.1"/>
</dbReference>